<organism evidence="2 3">
    <name type="scientific">Haemophilus parainfluenzae</name>
    <dbReference type="NCBI Taxonomy" id="729"/>
    <lineage>
        <taxon>Bacteria</taxon>
        <taxon>Pseudomonadati</taxon>
        <taxon>Pseudomonadota</taxon>
        <taxon>Gammaproteobacteria</taxon>
        <taxon>Pasteurellales</taxon>
        <taxon>Pasteurellaceae</taxon>
        <taxon>Haemophilus</taxon>
    </lineage>
</organism>
<dbReference type="EC" id="3.5.1.88" evidence="2"/>
<dbReference type="EMBL" id="LR134481">
    <property type="protein sequence ID" value="VEI32028.1"/>
    <property type="molecule type" value="Genomic_DNA"/>
</dbReference>
<dbReference type="InterPro" id="IPR023635">
    <property type="entry name" value="Peptide_deformylase"/>
</dbReference>
<dbReference type="InterPro" id="IPR036821">
    <property type="entry name" value="Peptide_deformylase_sf"/>
</dbReference>
<keyword evidence="2" id="KW-0378">Hydrolase</keyword>
<dbReference type="GO" id="GO:0042586">
    <property type="term" value="F:peptide deformylase activity"/>
    <property type="evidence" value="ECO:0007669"/>
    <property type="project" value="UniProtKB-EC"/>
</dbReference>
<evidence type="ECO:0000256" key="1">
    <source>
        <dbReference type="ARBA" id="ARBA00010759"/>
    </source>
</evidence>
<comment type="similarity">
    <text evidence="1">Belongs to the polypeptide deformylase family.</text>
</comment>
<dbReference type="Pfam" id="PF01327">
    <property type="entry name" value="Pep_deformylase"/>
    <property type="match status" value="1"/>
</dbReference>
<name>A0A3S4VCC0_HAEPA</name>
<evidence type="ECO:0000313" key="3">
    <source>
        <dbReference type="Proteomes" id="UP000268879"/>
    </source>
</evidence>
<proteinExistence type="inferred from homology"/>
<accession>A0A3S4VCC0</accession>
<sequence>MTALNVLIYPDDHLKIVCEPVVEVNDDIRKIVDDIFDTMYQQAS</sequence>
<protein>
    <submittedName>
        <fullName evidence="2">Peptide deformylase</fullName>
        <ecNumber evidence="2">3.5.1.88</ecNumber>
    </submittedName>
</protein>
<reference evidence="2 3" key="1">
    <citation type="submission" date="2018-12" db="EMBL/GenBank/DDBJ databases">
        <authorList>
            <consortium name="Pathogen Informatics"/>
        </authorList>
    </citation>
    <scope>NUCLEOTIDE SEQUENCE [LARGE SCALE GENOMIC DNA]</scope>
    <source>
        <strain evidence="2 3">NCTC10665</strain>
    </source>
</reference>
<dbReference type="Proteomes" id="UP000268879">
    <property type="component" value="Chromosome"/>
</dbReference>
<dbReference type="AlphaFoldDB" id="A0A3S4VCC0"/>
<dbReference type="Gene3D" id="3.90.45.10">
    <property type="entry name" value="Peptide deformylase"/>
    <property type="match status" value="1"/>
</dbReference>
<evidence type="ECO:0000313" key="2">
    <source>
        <dbReference type="EMBL" id="VEI32028.1"/>
    </source>
</evidence>
<dbReference type="SUPFAM" id="SSF56420">
    <property type="entry name" value="Peptide deformylase"/>
    <property type="match status" value="1"/>
</dbReference>
<gene>
    <name evidence="2" type="primary">def</name>
    <name evidence="2" type="ORF">NCTC10665_01462</name>
</gene>